<gene>
    <name evidence="1" type="ORF">SHELLY_45</name>
</gene>
<protein>
    <submittedName>
        <fullName evidence="1">Uncharacterized protein</fullName>
    </submittedName>
</protein>
<reference evidence="1 2" key="1">
    <citation type="journal article" date="2015" name="Genome Announc.">
        <title>Genome Sequences of Six Paenibacillus larvae Siphoviridae Phages.</title>
        <authorList>
            <person name="Carson S."/>
            <person name="Bruff E."/>
            <person name="DeFoor W."/>
            <person name="Dums J."/>
            <person name="Groth A."/>
            <person name="Hatfield T."/>
            <person name="Iyer A."/>
            <person name="Joshi K."/>
            <person name="McAdams S."/>
            <person name="Miles D."/>
            <person name="Miller D."/>
            <person name="Oufkir A."/>
            <person name="Raynor B."/>
            <person name="Riley S."/>
            <person name="Roland S."/>
            <person name="Rozier H."/>
            <person name="Talley S."/>
            <person name="Miller E.S."/>
        </authorList>
    </citation>
    <scope>NUCLEOTIDE SEQUENCE [LARGE SCALE GENOMIC DNA]</scope>
</reference>
<accession>A0A0C5AN52</accession>
<organism evidence="1 2">
    <name type="scientific">Paenibacillus phage Shelly</name>
    <dbReference type="NCBI Taxonomy" id="1589754"/>
    <lineage>
        <taxon>Viruses</taxon>
        <taxon>Duplodnaviria</taxon>
        <taxon>Heunggongvirae</taxon>
        <taxon>Uroviricota</taxon>
        <taxon>Caudoviricetes</taxon>
        <taxon>Fernvirus</taxon>
        <taxon>Fernvirus shelly</taxon>
    </lineage>
</organism>
<proteinExistence type="predicted"/>
<dbReference type="EMBL" id="KP296795">
    <property type="protein sequence ID" value="AJK27965.1"/>
    <property type="molecule type" value="Genomic_DNA"/>
</dbReference>
<keyword evidence="2" id="KW-1185">Reference proteome</keyword>
<name>A0A0C5AN52_9CAUD</name>
<evidence type="ECO:0000313" key="2">
    <source>
        <dbReference type="Proteomes" id="UP000032134"/>
    </source>
</evidence>
<dbReference type="Proteomes" id="UP000032134">
    <property type="component" value="Segment"/>
</dbReference>
<sequence>MSLAQMLYKETGKKTGVVYATGMIKGWEVRKMIEDCRAQETIPATAQSVYDQYLKVYQQFINTEDSAEAEMLQEDLKDMERKYGIGE</sequence>
<evidence type="ECO:0000313" key="1">
    <source>
        <dbReference type="EMBL" id="AJK27965.1"/>
    </source>
</evidence>